<dbReference type="InterPro" id="IPR007049">
    <property type="entry name" value="Carb-sel_porin_OprB"/>
</dbReference>
<dbReference type="GO" id="GO:0015288">
    <property type="term" value="F:porin activity"/>
    <property type="evidence" value="ECO:0007669"/>
    <property type="project" value="InterPro"/>
</dbReference>
<evidence type="ECO:0000256" key="1">
    <source>
        <dbReference type="ARBA" id="ARBA00008769"/>
    </source>
</evidence>
<dbReference type="GO" id="GO:0016020">
    <property type="term" value="C:membrane"/>
    <property type="evidence" value="ECO:0007669"/>
    <property type="project" value="InterPro"/>
</dbReference>
<dbReference type="AlphaFoldDB" id="A0A9J7BMS3"/>
<proteinExistence type="inferred from homology"/>
<gene>
    <name evidence="4" type="ORF">MOP44_25945</name>
</gene>
<accession>A0A9J7BMS3</accession>
<dbReference type="Pfam" id="PF04966">
    <property type="entry name" value="OprB"/>
    <property type="match status" value="1"/>
</dbReference>
<organism evidence="4 5">
    <name type="scientific">Occallatibacter riparius</name>
    <dbReference type="NCBI Taxonomy" id="1002689"/>
    <lineage>
        <taxon>Bacteria</taxon>
        <taxon>Pseudomonadati</taxon>
        <taxon>Acidobacteriota</taxon>
        <taxon>Terriglobia</taxon>
        <taxon>Terriglobales</taxon>
        <taxon>Acidobacteriaceae</taxon>
        <taxon>Occallatibacter</taxon>
    </lineage>
</organism>
<evidence type="ECO:0000256" key="3">
    <source>
        <dbReference type="SAM" id="MobiDB-lite"/>
    </source>
</evidence>
<dbReference type="Proteomes" id="UP001059380">
    <property type="component" value="Chromosome"/>
</dbReference>
<dbReference type="InterPro" id="IPR038673">
    <property type="entry name" value="OprB_sf"/>
</dbReference>
<name>A0A9J7BMS3_9BACT</name>
<evidence type="ECO:0000256" key="2">
    <source>
        <dbReference type="RuleBase" id="RU363072"/>
    </source>
</evidence>
<dbReference type="Gene3D" id="2.40.160.180">
    <property type="entry name" value="Carbohydrate-selective porin OprB"/>
    <property type="match status" value="1"/>
</dbReference>
<reference evidence="4" key="1">
    <citation type="submission" date="2021-04" db="EMBL/GenBank/DDBJ databases">
        <title>Phylogenetic analysis of Acidobacteriaceae.</title>
        <authorList>
            <person name="Qiu L."/>
            <person name="Zhang Q."/>
        </authorList>
    </citation>
    <scope>NUCLEOTIDE SEQUENCE</scope>
    <source>
        <strain evidence="4">DSM 25168</strain>
    </source>
</reference>
<protein>
    <submittedName>
        <fullName evidence="4">Carbohydrate porin</fullName>
    </submittedName>
</protein>
<keyword evidence="5" id="KW-1185">Reference proteome</keyword>
<sequence length="498" mass="55132">MLTAIAASLCAQAWGGQARDTGLLPAAPQPQASAVAKNNVGEGFQQRPDDTTGTVPPDPKPNKKGAAADPVVTMFPHPEGRRWWISGQANVIFQGRLPFHSPYEGPNSFRNSAEYKTSLVGTFYSAVRPTTSVRYNTDLVLDIESAGGRGLSQALGLAGFANLDVVRNPSLGSTPYLARYEIHQVFGLTGKTVSQAPNFFALATEVPERRIEFRVGKMTLPDFFDVNDIGSDSHLQFMNWTVDNNGAWDYAADTRGYTVGGMAEYDDRAWSLRYGIFAMPVVANGIDMDWAFSRAHGQNGEFELRKSLVPNRKGTTRILFFGNTAHMGVYREAVQAYLAGVDSTPTITAHAQFGALKYGVDYNMQQEVTDNLRLFGRFGWNEGQHESYAYTEVDQTVQAGGDYSMRRFGRGEDKFGAVVVSNAIKRDHQEYLRLGGLGFLLGDGNLNYGRENIVESYYTWHAWRGMFYSVDVQHFNNPGYNRDRGPVWVGAVRGHVDF</sequence>
<evidence type="ECO:0000313" key="5">
    <source>
        <dbReference type="Proteomes" id="UP001059380"/>
    </source>
</evidence>
<evidence type="ECO:0000313" key="4">
    <source>
        <dbReference type="EMBL" id="UWZ83987.1"/>
    </source>
</evidence>
<dbReference type="EMBL" id="CP093313">
    <property type="protein sequence ID" value="UWZ83987.1"/>
    <property type="molecule type" value="Genomic_DNA"/>
</dbReference>
<comment type="similarity">
    <text evidence="1 2">Belongs to the OprB family.</text>
</comment>
<dbReference type="RefSeq" id="WP_260793491.1">
    <property type="nucleotide sequence ID" value="NZ_CP093313.1"/>
</dbReference>
<feature type="region of interest" description="Disordered" evidence="3">
    <location>
        <begin position="41"/>
        <end position="68"/>
    </location>
</feature>
<dbReference type="GO" id="GO:0008643">
    <property type="term" value="P:carbohydrate transport"/>
    <property type="evidence" value="ECO:0007669"/>
    <property type="project" value="InterPro"/>
</dbReference>
<dbReference type="KEGG" id="orp:MOP44_25945"/>